<reference evidence="4" key="2">
    <citation type="submission" date="2025-09" db="UniProtKB">
        <authorList>
            <consortium name="Ensembl"/>
        </authorList>
    </citation>
    <scope>IDENTIFICATION</scope>
</reference>
<comment type="subcellular location">
    <subcellularLocation>
        <location evidence="1">Lipid droplet</location>
    </subcellularLocation>
</comment>
<dbReference type="Pfam" id="PF03036">
    <property type="entry name" value="Perilipin"/>
    <property type="match status" value="1"/>
</dbReference>
<evidence type="ECO:0000256" key="3">
    <source>
        <dbReference type="ARBA" id="ARBA00022677"/>
    </source>
</evidence>
<accession>A0A3Q3G7G4</accession>
<keyword evidence="3" id="KW-0551">Lipid droplet</keyword>
<dbReference type="AlphaFoldDB" id="A0A3Q3G7G4"/>
<proteinExistence type="inferred from homology"/>
<sequence length="135" mass="15097">MRHRKRQNKIDFYVVDYVFIKTQPKNSTRAYLPLVSSASSRLSVLYTDTKCSHPKLRSVCDVLCSVTAISSAACVRVTPVIIKLEPHSDFHIANNAACKSLGWLLFLVLHAPTEQVNLSSLSYKSSRVTQLVQTS</sequence>
<dbReference type="GeneTree" id="ENSGT00940000169889"/>
<evidence type="ECO:0000256" key="2">
    <source>
        <dbReference type="ARBA" id="ARBA00006311"/>
    </source>
</evidence>
<dbReference type="InParanoid" id="A0A3Q3G7G4"/>
<evidence type="ECO:0000313" key="4">
    <source>
        <dbReference type="Ensembl" id="ENSLBEP00000028802.1"/>
    </source>
</evidence>
<dbReference type="Proteomes" id="UP000261660">
    <property type="component" value="Unplaced"/>
</dbReference>
<dbReference type="STRING" id="56723.ENSLBEP00000028802"/>
<reference evidence="4" key="1">
    <citation type="submission" date="2025-08" db="UniProtKB">
        <authorList>
            <consortium name="Ensembl"/>
        </authorList>
    </citation>
    <scope>IDENTIFICATION</scope>
</reference>
<evidence type="ECO:0000256" key="1">
    <source>
        <dbReference type="ARBA" id="ARBA00004502"/>
    </source>
</evidence>
<name>A0A3Q3G7G4_9LABR</name>
<dbReference type="Ensembl" id="ENSLBET00000030152.1">
    <property type="protein sequence ID" value="ENSLBEP00000028802.1"/>
    <property type="gene ID" value="ENSLBEG00000021807.1"/>
</dbReference>
<keyword evidence="5" id="KW-1185">Reference proteome</keyword>
<organism evidence="4 5">
    <name type="scientific">Labrus bergylta</name>
    <name type="common">ballan wrasse</name>
    <dbReference type="NCBI Taxonomy" id="56723"/>
    <lineage>
        <taxon>Eukaryota</taxon>
        <taxon>Metazoa</taxon>
        <taxon>Chordata</taxon>
        <taxon>Craniata</taxon>
        <taxon>Vertebrata</taxon>
        <taxon>Euteleostomi</taxon>
        <taxon>Actinopterygii</taxon>
        <taxon>Neopterygii</taxon>
        <taxon>Teleostei</taxon>
        <taxon>Neoteleostei</taxon>
        <taxon>Acanthomorphata</taxon>
        <taxon>Eupercaria</taxon>
        <taxon>Labriformes</taxon>
        <taxon>Labridae</taxon>
        <taxon>Labrus</taxon>
    </lineage>
</organism>
<comment type="similarity">
    <text evidence="2">Belongs to the perilipin family.</text>
</comment>
<protein>
    <submittedName>
        <fullName evidence="4">Uncharacterized protein</fullName>
    </submittedName>
</protein>
<dbReference type="InterPro" id="IPR004279">
    <property type="entry name" value="Perilipin"/>
</dbReference>
<evidence type="ECO:0000313" key="5">
    <source>
        <dbReference type="Proteomes" id="UP000261660"/>
    </source>
</evidence>
<dbReference type="GO" id="GO:0005811">
    <property type="term" value="C:lipid droplet"/>
    <property type="evidence" value="ECO:0007669"/>
    <property type="project" value="UniProtKB-SubCell"/>
</dbReference>